<protein>
    <recommendedName>
        <fullName evidence="4">DUF4149 domain-containing protein</fullName>
    </recommendedName>
</protein>
<dbReference type="Proteomes" id="UP000237684">
    <property type="component" value="Unassembled WGS sequence"/>
</dbReference>
<evidence type="ECO:0000313" key="3">
    <source>
        <dbReference type="Proteomes" id="UP000237684"/>
    </source>
</evidence>
<organism evidence="2 3">
    <name type="scientific">Abditibacterium utsteinense</name>
    <dbReference type="NCBI Taxonomy" id="1960156"/>
    <lineage>
        <taxon>Bacteria</taxon>
        <taxon>Pseudomonadati</taxon>
        <taxon>Abditibacteriota</taxon>
        <taxon>Abditibacteriia</taxon>
        <taxon>Abditibacteriales</taxon>
        <taxon>Abditibacteriaceae</taxon>
        <taxon>Abditibacterium</taxon>
    </lineage>
</organism>
<gene>
    <name evidence="2" type="ORF">B1R32_10485</name>
</gene>
<keyword evidence="1" id="KW-0472">Membrane</keyword>
<evidence type="ECO:0008006" key="4">
    <source>
        <dbReference type="Google" id="ProtNLM"/>
    </source>
</evidence>
<keyword evidence="1" id="KW-1133">Transmembrane helix</keyword>
<name>A0A2S8SUX2_9BACT</name>
<reference evidence="2 3" key="1">
    <citation type="journal article" date="2018" name="Syst. Appl. Microbiol.">
        <title>Abditibacterium utsteinense sp. nov., the first cultivated member of candidate phylum FBP, isolated from ice-free Antarctic soil samples.</title>
        <authorList>
            <person name="Tahon G."/>
            <person name="Tytgat B."/>
            <person name="Lebbe L."/>
            <person name="Carlier A."/>
            <person name="Willems A."/>
        </authorList>
    </citation>
    <scope>NUCLEOTIDE SEQUENCE [LARGE SCALE GENOMIC DNA]</scope>
    <source>
        <strain evidence="2 3">LMG 29911</strain>
    </source>
</reference>
<feature type="transmembrane region" description="Helical" evidence="1">
    <location>
        <begin position="35"/>
        <end position="56"/>
    </location>
</feature>
<feature type="transmembrane region" description="Helical" evidence="1">
    <location>
        <begin position="134"/>
        <end position="152"/>
    </location>
</feature>
<dbReference type="EMBL" id="NIGF01000004">
    <property type="protein sequence ID" value="PQV64592.1"/>
    <property type="molecule type" value="Genomic_DNA"/>
</dbReference>
<keyword evidence="3" id="KW-1185">Reference proteome</keyword>
<comment type="caution">
    <text evidence="2">The sequence shown here is derived from an EMBL/GenBank/DDBJ whole genome shotgun (WGS) entry which is preliminary data.</text>
</comment>
<dbReference type="AlphaFoldDB" id="A0A2S8SUX2"/>
<evidence type="ECO:0000256" key="1">
    <source>
        <dbReference type="SAM" id="Phobius"/>
    </source>
</evidence>
<evidence type="ECO:0000313" key="2">
    <source>
        <dbReference type="EMBL" id="PQV64592.1"/>
    </source>
</evidence>
<accession>A0A2S8SUX2</accession>
<feature type="transmembrane region" description="Helical" evidence="1">
    <location>
        <begin position="63"/>
        <end position="82"/>
    </location>
</feature>
<sequence>MAAPVLFHPEKSGIARAANTATLAPQIVSAMLTRFGTLTTVLSALIVVSVLIDGFLSRATKNHLWRGQTLLAMLCLGLSFYLNTVLLPQTRRDQAEILPLIARAARGETLTPQEKTRRLAFDNGHSGYQRLATINIYLLLALLFILIARGAAIPNSDVPKRAAKL</sequence>
<dbReference type="InParanoid" id="A0A2S8SUX2"/>
<keyword evidence="1" id="KW-0812">Transmembrane</keyword>
<proteinExistence type="predicted"/>